<dbReference type="Pfam" id="PF02397">
    <property type="entry name" value="Bac_transf"/>
    <property type="match status" value="1"/>
</dbReference>
<dbReference type="Proteomes" id="UP000257055">
    <property type="component" value="Unassembled WGS sequence"/>
</dbReference>
<dbReference type="GO" id="GO:0016780">
    <property type="term" value="F:phosphotransferase activity, for other substituted phosphate groups"/>
    <property type="evidence" value="ECO:0007669"/>
    <property type="project" value="TreeGrafter"/>
</dbReference>
<comment type="caution">
    <text evidence="4">The sequence shown here is derived from an EMBL/GenBank/DDBJ whole genome shotgun (WGS) entry which is preliminary data.</text>
</comment>
<evidence type="ECO:0000313" key="5">
    <source>
        <dbReference type="Proteomes" id="UP000257055"/>
    </source>
</evidence>
<dbReference type="PANTHER" id="PTHR30576:SF10">
    <property type="entry name" value="SLL5057 PROTEIN"/>
    <property type="match status" value="1"/>
</dbReference>
<dbReference type="InterPro" id="IPR003362">
    <property type="entry name" value="Bact_transf"/>
</dbReference>
<proteinExistence type="inferred from homology"/>
<dbReference type="EMBL" id="LARY01000002">
    <property type="protein sequence ID" value="RDX01548.1"/>
    <property type="molecule type" value="Genomic_DNA"/>
</dbReference>
<sequence>MQQGVQLSSEKPLYDKIWRLCDILAAVVALIISSPLFLMIALLIKIEDWRAPVFFKQQRVGKNGRRFQMYKFRSMHVDAEAQLAKLKAQNEMDGHMFKMKDDPRITKIGKWIRKTSLDEFPQFLNVLKGEMSFVGPRPPLVTEYAKYSAYEKQRMLVTPGCTGLWQVSGRNNLSFQQMVELDLEYIDKRTLGLNIKIILLTFKEFTSKGSGV</sequence>
<gene>
    <name evidence="4" type="ORF">UR08_09965</name>
</gene>
<keyword evidence="2" id="KW-0472">Membrane</keyword>
<name>A0A3D8TRR7_9LIST</name>
<evidence type="ECO:0000313" key="4">
    <source>
        <dbReference type="EMBL" id="RDX01548.1"/>
    </source>
</evidence>
<dbReference type="PANTHER" id="PTHR30576">
    <property type="entry name" value="COLANIC BIOSYNTHESIS UDP-GLUCOSE LIPID CARRIER TRANSFERASE"/>
    <property type="match status" value="1"/>
</dbReference>
<protein>
    <recommendedName>
        <fullName evidence="3">Bacterial sugar transferase domain-containing protein</fullName>
    </recommendedName>
</protein>
<comment type="similarity">
    <text evidence="1">Belongs to the bacterial sugar transferase family.</text>
</comment>
<evidence type="ECO:0000259" key="3">
    <source>
        <dbReference type="Pfam" id="PF02397"/>
    </source>
</evidence>
<accession>A0A3D8TRR7</accession>
<dbReference type="RefSeq" id="WP_115753788.1">
    <property type="nucleotide sequence ID" value="NZ_LARY01000002.1"/>
</dbReference>
<feature type="domain" description="Bacterial sugar transferase" evidence="3">
    <location>
        <begin position="19"/>
        <end position="205"/>
    </location>
</feature>
<dbReference type="AlphaFoldDB" id="A0A3D8TRR7"/>
<keyword evidence="2" id="KW-1133">Transmembrane helix</keyword>
<keyword evidence="5" id="KW-1185">Reference proteome</keyword>
<evidence type="ECO:0000256" key="2">
    <source>
        <dbReference type="SAM" id="Phobius"/>
    </source>
</evidence>
<feature type="transmembrane region" description="Helical" evidence="2">
    <location>
        <begin position="23"/>
        <end position="44"/>
    </location>
</feature>
<keyword evidence="2" id="KW-0812">Transmembrane</keyword>
<reference evidence="5" key="1">
    <citation type="submission" date="2015-04" db="EMBL/GenBank/DDBJ databases">
        <authorList>
            <person name="Schardt J."/>
            <person name="Mueller-Herbst S."/>
            <person name="Scherer S."/>
            <person name="Huptas C."/>
        </authorList>
    </citation>
    <scope>NUCLEOTIDE SEQUENCE [LARGE SCALE GENOMIC DNA]</scope>
    <source>
        <strain evidence="5">Kiel-L1</strain>
    </source>
</reference>
<evidence type="ECO:0000256" key="1">
    <source>
        <dbReference type="ARBA" id="ARBA00006464"/>
    </source>
</evidence>
<organism evidence="4 5">
    <name type="scientific">Listeria kieliensis</name>
    <dbReference type="NCBI Taxonomy" id="1621700"/>
    <lineage>
        <taxon>Bacteria</taxon>
        <taxon>Bacillati</taxon>
        <taxon>Bacillota</taxon>
        <taxon>Bacilli</taxon>
        <taxon>Bacillales</taxon>
        <taxon>Listeriaceae</taxon>
        <taxon>Listeria</taxon>
    </lineage>
</organism>